<evidence type="ECO:0000313" key="9">
    <source>
        <dbReference type="Proteomes" id="UP000276133"/>
    </source>
</evidence>
<name>A0A3M7T9H9_BRAPC</name>
<dbReference type="PANTHER" id="PTHR23503">
    <property type="entry name" value="SOLUTE CARRIER FAMILY 2"/>
    <property type="match status" value="1"/>
</dbReference>
<evidence type="ECO:0000256" key="3">
    <source>
        <dbReference type="ARBA" id="ARBA00022692"/>
    </source>
</evidence>
<dbReference type="Gene3D" id="1.20.1250.20">
    <property type="entry name" value="MFS general substrate transporter like domains"/>
    <property type="match status" value="1"/>
</dbReference>
<dbReference type="InterPro" id="IPR003663">
    <property type="entry name" value="Sugar/inositol_transpt"/>
</dbReference>
<evidence type="ECO:0000256" key="4">
    <source>
        <dbReference type="ARBA" id="ARBA00022989"/>
    </source>
</evidence>
<dbReference type="GO" id="GO:0016020">
    <property type="term" value="C:membrane"/>
    <property type="evidence" value="ECO:0007669"/>
    <property type="project" value="UniProtKB-SubCell"/>
</dbReference>
<reference evidence="8 9" key="1">
    <citation type="journal article" date="2018" name="Sci. Rep.">
        <title>Genomic signatures of local adaptation to the degree of environmental predictability in rotifers.</title>
        <authorList>
            <person name="Franch-Gras L."/>
            <person name="Hahn C."/>
            <person name="Garcia-Roger E.M."/>
            <person name="Carmona M.J."/>
            <person name="Serra M."/>
            <person name="Gomez A."/>
        </authorList>
    </citation>
    <scope>NUCLEOTIDE SEQUENCE [LARGE SCALE GENOMIC DNA]</scope>
    <source>
        <strain evidence="8">HYR1</strain>
    </source>
</reference>
<accession>A0A3M7T9H9</accession>
<evidence type="ECO:0000256" key="2">
    <source>
        <dbReference type="ARBA" id="ARBA00022448"/>
    </source>
</evidence>
<dbReference type="InterPro" id="IPR020846">
    <property type="entry name" value="MFS_dom"/>
</dbReference>
<dbReference type="AlphaFoldDB" id="A0A3M7T9H9"/>
<dbReference type="PRINTS" id="PR00171">
    <property type="entry name" value="SUGRTRNSPORT"/>
</dbReference>
<comment type="subcellular location">
    <subcellularLocation>
        <location evidence="1">Membrane</location>
        <topology evidence="1">Multi-pass membrane protein</topology>
    </subcellularLocation>
</comment>
<gene>
    <name evidence="8" type="ORF">BpHYR1_010538</name>
</gene>
<evidence type="ECO:0000256" key="6">
    <source>
        <dbReference type="SAM" id="Phobius"/>
    </source>
</evidence>
<proteinExistence type="predicted"/>
<keyword evidence="8" id="KW-0762">Sugar transport</keyword>
<dbReference type="PANTHER" id="PTHR23503:SF8">
    <property type="entry name" value="FACILITATED GLUCOSE TRANSPORTER PROTEIN 1"/>
    <property type="match status" value="1"/>
</dbReference>
<evidence type="ECO:0000256" key="5">
    <source>
        <dbReference type="ARBA" id="ARBA00023136"/>
    </source>
</evidence>
<dbReference type="Pfam" id="PF00083">
    <property type="entry name" value="Sugar_tr"/>
    <property type="match status" value="1"/>
</dbReference>
<dbReference type="OrthoDB" id="4540492at2759"/>
<comment type="caution">
    <text evidence="8">The sequence shown here is derived from an EMBL/GenBank/DDBJ whole genome shotgun (WGS) entry which is preliminary data.</text>
</comment>
<keyword evidence="3 6" id="KW-0812">Transmembrane</keyword>
<feature type="transmembrane region" description="Helical" evidence="6">
    <location>
        <begin position="86"/>
        <end position="107"/>
    </location>
</feature>
<keyword evidence="9" id="KW-1185">Reference proteome</keyword>
<keyword evidence="2" id="KW-0813">Transport</keyword>
<feature type="domain" description="Major facilitator superfamily (MFS) profile" evidence="7">
    <location>
        <begin position="1"/>
        <end position="114"/>
    </location>
</feature>
<feature type="non-terminal residue" evidence="8">
    <location>
        <position position="165"/>
    </location>
</feature>
<dbReference type="InterPro" id="IPR036259">
    <property type="entry name" value="MFS_trans_sf"/>
</dbReference>
<dbReference type="InterPro" id="IPR005828">
    <property type="entry name" value="MFS_sugar_transport-like"/>
</dbReference>
<evidence type="ECO:0000313" key="8">
    <source>
        <dbReference type="EMBL" id="RNA44261.1"/>
    </source>
</evidence>
<dbReference type="InterPro" id="IPR045263">
    <property type="entry name" value="GLUT"/>
</dbReference>
<feature type="transmembrane region" description="Helical" evidence="6">
    <location>
        <begin position="60"/>
        <end position="80"/>
    </location>
</feature>
<protein>
    <submittedName>
        <fullName evidence="8">Solute carrier family facilitated glucose transporter member 3</fullName>
    </submittedName>
</protein>
<sequence length="165" mass="18240">MFLIVVDFVVLTVFLHLKGSLFSSLSIVCIMVFIVCFAVGLGPIPFIYAAECFGQDARGAALAICMFTNWVANLLLTLLFPTMAKILGENVFLVFGVIVLLSLVVIIKKVPETKGKSFEEIELKLNGHRISNIVYLFFQSCSKKVGSYRIRQCPSACCCPTLLNF</sequence>
<dbReference type="GO" id="GO:0015149">
    <property type="term" value="F:hexose transmembrane transporter activity"/>
    <property type="evidence" value="ECO:0007669"/>
    <property type="project" value="TreeGrafter"/>
</dbReference>
<evidence type="ECO:0000259" key="7">
    <source>
        <dbReference type="PROSITE" id="PS50850"/>
    </source>
</evidence>
<dbReference type="EMBL" id="REGN01000126">
    <property type="protein sequence ID" value="RNA44261.1"/>
    <property type="molecule type" value="Genomic_DNA"/>
</dbReference>
<evidence type="ECO:0000256" key="1">
    <source>
        <dbReference type="ARBA" id="ARBA00004141"/>
    </source>
</evidence>
<feature type="transmembrane region" description="Helical" evidence="6">
    <location>
        <begin position="20"/>
        <end position="48"/>
    </location>
</feature>
<keyword evidence="5 6" id="KW-0472">Membrane</keyword>
<dbReference type="PROSITE" id="PS50850">
    <property type="entry name" value="MFS"/>
    <property type="match status" value="1"/>
</dbReference>
<dbReference type="SUPFAM" id="SSF103473">
    <property type="entry name" value="MFS general substrate transporter"/>
    <property type="match status" value="1"/>
</dbReference>
<keyword evidence="4 6" id="KW-1133">Transmembrane helix</keyword>
<dbReference type="Proteomes" id="UP000276133">
    <property type="component" value="Unassembled WGS sequence"/>
</dbReference>
<organism evidence="8 9">
    <name type="scientific">Brachionus plicatilis</name>
    <name type="common">Marine rotifer</name>
    <name type="synonym">Brachionus muelleri</name>
    <dbReference type="NCBI Taxonomy" id="10195"/>
    <lineage>
        <taxon>Eukaryota</taxon>
        <taxon>Metazoa</taxon>
        <taxon>Spiralia</taxon>
        <taxon>Gnathifera</taxon>
        <taxon>Rotifera</taxon>
        <taxon>Eurotatoria</taxon>
        <taxon>Monogononta</taxon>
        <taxon>Pseudotrocha</taxon>
        <taxon>Ploima</taxon>
        <taxon>Brachionidae</taxon>
        <taxon>Brachionus</taxon>
    </lineage>
</organism>